<evidence type="ECO:0000313" key="3">
    <source>
        <dbReference type="Proteomes" id="UP000308230"/>
    </source>
</evidence>
<dbReference type="Proteomes" id="UP000308230">
    <property type="component" value="Unassembled WGS sequence"/>
</dbReference>
<organism evidence="2 3">
    <name type="scientific">Exobacillus caeni</name>
    <dbReference type="NCBI Taxonomy" id="2574798"/>
    <lineage>
        <taxon>Bacteria</taxon>
        <taxon>Bacillati</taxon>
        <taxon>Bacillota</taxon>
        <taxon>Bacilli</taxon>
        <taxon>Bacillales</taxon>
        <taxon>Guptibacillaceae</taxon>
        <taxon>Exobacillus</taxon>
    </lineage>
</organism>
<evidence type="ECO:0000259" key="1">
    <source>
        <dbReference type="Pfam" id="PF00381"/>
    </source>
</evidence>
<dbReference type="OrthoDB" id="2872747at2"/>
<dbReference type="SUPFAM" id="SSF55594">
    <property type="entry name" value="HPr-like"/>
    <property type="match status" value="1"/>
</dbReference>
<comment type="caution">
    <text evidence="2">The sequence shown here is derived from an EMBL/GenBank/DDBJ whole genome shotgun (WGS) entry which is preliminary data.</text>
</comment>
<dbReference type="EMBL" id="SWLG01000028">
    <property type="protein sequence ID" value="TLS35150.1"/>
    <property type="molecule type" value="Genomic_DNA"/>
</dbReference>
<gene>
    <name evidence="2" type="ORF">FCL54_22100</name>
</gene>
<dbReference type="Pfam" id="PF00381">
    <property type="entry name" value="PTS-HPr"/>
    <property type="match status" value="1"/>
</dbReference>
<keyword evidence="3" id="KW-1185">Reference proteome</keyword>
<dbReference type="InterPro" id="IPR035895">
    <property type="entry name" value="HPr-like_sf"/>
</dbReference>
<evidence type="ECO:0000313" key="2">
    <source>
        <dbReference type="EMBL" id="TLS35150.1"/>
    </source>
</evidence>
<dbReference type="InterPro" id="IPR000032">
    <property type="entry name" value="HPr-like"/>
</dbReference>
<dbReference type="AlphaFoldDB" id="A0A5R9EYL0"/>
<accession>A0A5R9EYL0</accession>
<proteinExistence type="predicted"/>
<reference evidence="2 3" key="1">
    <citation type="submission" date="2019-04" db="EMBL/GenBank/DDBJ databases">
        <title>Bacillus caeni sp. nov., a bacterium isolated from mangrove sediment.</title>
        <authorList>
            <person name="Huang H."/>
            <person name="Mo K."/>
            <person name="Hu Y."/>
        </authorList>
    </citation>
    <scope>NUCLEOTIDE SEQUENCE [LARGE SCALE GENOMIC DNA]</scope>
    <source>
        <strain evidence="2 3">HB172195</strain>
    </source>
</reference>
<sequence length="124" mass="13871">MFMAASSEVNRNHNNNGTDITREERKMKKIESQNITISNEFTINQLTSFVKKAKTFKSNILIYKNGQHIDGKKLTNLISFYLTIKSQNSVLLVAEGSDAKEAINSLTEKLEGTEAKVPGNLTFS</sequence>
<protein>
    <submittedName>
        <fullName evidence="2">HPr family phosphocarrier protein</fullName>
    </submittedName>
</protein>
<name>A0A5R9EYL0_9BACL</name>
<feature type="domain" description="HPr" evidence="1">
    <location>
        <begin position="47"/>
        <end position="110"/>
    </location>
</feature>
<dbReference type="Gene3D" id="3.30.1340.10">
    <property type="entry name" value="HPr-like"/>
    <property type="match status" value="1"/>
</dbReference>